<dbReference type="InterPro" id="IPR000182">
    <property type="entry name" value="GNAT_dom"/>
</dbReference>
<dbReference type="InterPro" id="IPR051531">
    <property type="entry name" value="N-acetyltransferase"/>
</dbReference>
<dbReference type="Gene3D" id="3.40.630.30">
    <property type="match status" value="2"/>
</dbReference>
<evidence type="ECO:0000313" key="2">
    <source>
        <dbReference type="EMBL" id="QCI66640.1"/>
    </source>
</evidence>
<dbReference type="RefSeq" id="WP_136962081.1">
    <property type="nucleotide sequence ID" value="NZ_CP039690.1"/>
</dbReference>
<keyword evidence="2" id="KW-0808">Transferase</keyword>
<dbReference type="SUPFAM" id="SSF55729">
    <property type="entry name" value="Acyl-CoA N-acyltransferases (Nat)"/>
    <property type="match status" value="2"/>
</dbReference>
<sequence>MASMPLTLVAPGLDQLESYVDALRRGWSPNNVRDVSGEQLAAFDKDPAAFLASLTSREGLIPLPDGSQVPKLPFILRWLWDGAFCGSISLRWQEGTDALPDHVLGHIGYAVVPWKRRRGYATAALAAMLPEARRIGLGRVEITCDPDNAVSMRVIEANGGVLAERFTARHYGDKPELRYVIPLRPTLTTERLMLTAIGAGDFDTLATLTGHPEVGGKLKHGVLDAAQTRAQLDLYLKTWAEHGFGLFVMRRRDDRAFVGIAGLWQHDDDLGVALRYAVMPDQRGQGFTKEAVRAVLDFAATRRLGPIIAVTRETNAASRKILTDLGFELSAVRERPDRRSLIYSKAQQDGS</sequence>
<evidence type="ECO:0000313" key="3">
    <source>
        <dbReference type="Proteomes" id="UP000298781"/>
    </source>
</evidence>
<dbReference type="Proteomes" id="UP000298781">
    <property type="component" value="Chromosome"/>
</dbReference>
<organism evidence="2 3">
    <name type="scientific">Phreatobacter stygius</name>
    <dbReference type="NCBI Taxonomy" id="1940610"/>
    <lineage>
        <taxon>Bacteria</taxon>
        <taxon>Pseudomonadati</taxon>
        <taxon>Pseudomonadota</taxon>
        <taxon>Alphaproteobacteria</taxon>
        <taxon>Hyphomicrobiales</taxon>
        <taxon>Phreatobacteraceae</taxon>
        <taxon>Phreatobacter</taxon>
    </lineage>
</organism>
<dbReference type="OrthoDB" id="9804153at2"/>
<dbReference type="InterPro" id="IPR016181">
    <property type="entry name" value="Acyl_CoA_acyltransferase"/>
</dbReference>
<feature type="domain" description="N-acetyltransferase" evidence="1">
    <location>
        <begin position="192"/>
        <end position="348"/>
    </location>
</feature>
<protein>
    <submittedName>
        <fullName evidence="2">GNAT family N-acetyltransferase</fullName>
    </submittedName>
</protein>
<evidence type="ECO:0000259" key="1">
    <source>
        <dbReference type="PROSITE" id="PS51186"/>
    </source>
</evidence>
<gene>
    <name evidence="2" type="ORF">E8M01_21835</name>
</gene>
<dbReference type="PROSITE" id="PS51186">
    <property type="entry name" value="GNAT"/>
    <property type="match status" value="2"/>
</dbReference>
<dbReference type="PANTHER" id="PTHR43792:SF1">
    <property type="entry name" value="N-ACETYLTRANSFERASE DOMAIN-CONTAINING PROTEIN"/>
    <property type="match status" value="1"/>
</dbReference>
<reference evidence="2 3" key="1">
    <citation type="submission" date="2019-04" db="EMBL/GenBank/DDBJ databases">
        <title>Phreatobacter aquaticus sp. nov.</title>
        <authorList>
            <person name="Choi A."/>
        </authorList>
    </citation>
    <scope>NUCLEOTIDE SEQUENCE [LARGE SCALE GENOMIC DNA]</scope>
    <source>
        <strain evidence="2 3">KCTC 52518</strain>
    </source>
</reference>
<proteinExistence type="predicted"/>
<dbReference type="GO" id="GO:0016747">
    <property type="term" value="F:acyltransferase activity, transferring groups other than amino-acyl groups"/>
    <property type="evidence" value="ECO:0007669"/>
    <property type="project" value="InterPro"/>
</dbReference>
<dbReference type="AlphaFoldDB" id="A0A4D7B882"/>
<dbReference type="EMBL" id="CP039690">
    <property type="protein sequence ID" value="QCI66640.1"/>
    <property type="molecule type" value="Genomic_DNA"/>
</dbReference>
<name>A0A4D7B882_9HYPH</name>
<keyword evidence="3" id="KW-1185">Reference proteome</keyword>
<dbReference type="KEGG" id="pstg:E8M01_21835"/>
<dbReference type="PANTHER" id="PTHR43792">
    <property type="entry name" value="GNAT FAMILY, PUTATIVE (AFU_ORTHOLOGUE AFUA_3G00765)-RELATED-RELATED"/>
    <property type="match status" value="1"/>
</dbReference>
<accession>A0A4D7B882</accession>
<dbReference type="Pfam" id="PF13302">
    <property type="entry name" value="Acetyltransf_3"/>
    <property type="match status" value="2"/>
</dbReference>
<feature type="domain" description="N-acetyltransferase" evidence="1">
    <location>
        <begin position="30"/>
        <end position="184"/>
    </location>
</feature>